<keyword evidence="2" id="KW-0472">Membrane</keyword>
<gene>
    <name evidence="3" type="ORF">OI18_09465</name>
</gene>
<dbReference type="OrthoDB" id="660047at2"/>
<comment type="caution">
    <text evidence="3">The sequence shown here is derived from an EMBL/GenBank/DDBJ whole genome shotgun (WGS) entry which is preliminary data.</text>
</comment>
<feature type="transmembrane region" description="Helical" evidence="2">
    <location>
        <begin position="48"/>
        <end position="71"/>
    </location>
</feature>
<keyword evidence="2" id="KW-0812">Transmembrane</keyword>
<evidence type="ECO:0000256" key="1">
    <source>
        <dbReference type="SAM" id="MobiDB-lite"/>
    </source>
</evidence>
<dbReference type="Proteomes" id="UP000031408">
    <property type="component" value="Unassembled WGS sequence"/>
</dbReference>
<dbReference type="STRING" id="1349421.OI18_09465"/>
<dbReference type="EMBL" id="JSVC01000010">
    <property type="protein sequence ID" value="KIC94706.1"/>
    <property type="molecule type" value="Genomic_DNA"/>
</dbReference>
<sequence length="389" mass="43551">MIAYNTTELHHLQVQFNVIGWEDEGLITAEEKRSILDKYPVKLFMPQFFLRLGLGILTVIASSAAAGILFIANDARVPEALFIICGIGSIAALEIFIKKKHYRSGVDDILLHQGILYLFTGTMMMLADDVNDNAELLVFSITAIILYGIAALRYLDRLAALFFVAAIVVFEYALFMNTLGRPSVPLLLMNASIMTALIFLCRKSVGKHFSRFHSDLLRLIELAGIICLYMSFHYLLVAGLFELQPITGNRADLAPLSQTWFYWAWTIIFPLGLLWYSTWKVNRDYLRLSVLMILSIFYVKHLFYPSMAPEWAALLYGLLLIAVSYFVIRYLRKDKSKFTYEVKADGTGMNQVEQLAVTAAFSGTGLSSSEKGTQFHGGNFGGGGAGSDY</sequence>
<keyword evidence="4" id="KW-1185">Reference proteome</keyword>
<feature type="transmembrane region" description="Helical" evidence="2">
    <location>
        <begin position="183"/>
        <end position="201"/>
    </location>
</feature>
<evidence type="ECO:0000313" key="4">
    <source>
        <dbReference type="Proteomes" id="UP000031408"/>
    </source>
</evidence>
<dbReference type="RefSeq" id="WP_039139352.1">
    <property type="nucleotide sequence ID" value="NZ_JSVC01000010.1"/>
</dbReference>
<evidence type="ECO:0000256" key="2">
    <source>
        <dbReference type="SAM" id="Phobius"/>
    </source>
</evidence>
<feature type="transmembrane region" description="Helical" evidence="2">
    <location>
        <begin position="159"/>
        <end position="177"/>
    </location>
</feature>
<protein>
    <recommendedName>
        <fullName evidence="5">DUF2157 domain-containing protein</fullName>
    </recommendedName>
</protein>
<feature type="transmembrane region" description="Helical" evidence="2">
    <location>
        <begin position="222"/>
        <end position="240"/>
    </location>
</feature>
<feature type="region of interest" description="Disordered" evidence="1">
    <location>
        <begin position="367"/>
        <end position="389"/>
    </location>
</feature>
<feature type="transmembrane region" description="Helical" evidence="2">
    <location>
        <begin position="310"/>
        <end position="328"/>
    </location>
</feature>
<keyword evidence="2" id="KW-1133">Transmembrane helix</keyword>
<reference evidence="3 4" key="1">
    <citation type="submission" date="2014-11" db="EMBL/GenBank/DDBJ databases">
        <title>Genome sequence of Flavihumibacter solisilvae 3-3.</title>
        <authorList>
            <person name="Zhou G."/>
            <person name="Li M."/>
            <person name="Wang G."/>
        </authorList>
    </citation>
    <scope>NUCLEOTIDE SEQUENCE [LARGE SCALE GENOMIC DNA]</scope>
    <source>
        <strain evidence="3 4">3-3</strain>
    </source>
</reference>
<feature type="transmembrane region" description="Helical" evidence="2">
    <location>
        <begin position="133"/>
        <end position="152"/>
    </location>
</feature>
<accession>A0A0C1L575</accession>
<proteinExistence type="predicted"/>
<evidence type="ECO:0000313" key="3">
    <source>
        <dbReference type="EMBL" id="KIC94706.1"/>
    </source>
</evidence>
<dbReference type="AlphaFoldDB" id="A0A0C1L575"/>
<feature type="compositionally biased region" description="Gly residues" evidence="1">
    <location>
        <begin position="378"/>
        <end position="389"/>
    </location>
</feature>
<evidence type="ECO:0008006" key="5">
    <source>
        <dbReference type="Google" id="ProtNLM"/>
    </source>
</evidence>
<feature type="transmembrane region" description="Helical" evidence="2">
    <location>
        <begin position="109"/>
        <end position="127"/>
    </location>
</feature>
<feature type="transmembrane region" description="Helical" evidence="2">
    <location>
        <begin position="77"/>
        <end position="97"/>
    </location>
</feature>
<organism evidence="3 4">
    <name type="scientific">Flavihumibacter solisilvae</name>
    <dbReference type="NCBI Taxonomy" id="1349421"/>
    <lineage>
        <taxon>Bacteria</taxon>
        <taxon>Pseudomonadati</taxon>
        <taxon>Bacteroidota</taxon>
        <taxon>Chitinophagia</taxon>
        <taxon>Chitinophagales</taxon>
        <taxon>Chitinophagaceae</taxon>
        <taxon>Flavihumibacter</taxon>
    </lineage>
</organism>
<feature type="transmembrane region" description="Helical" evidence="2">
    <location>
        <begin position="260"/>
        <end position="278"/>
    </location>
</feature>
<feature type="transmembrane region" description="Helical" evidence="2">
    <location>
        <begin position="285"/>
        <end position="304"/>
    </location>
</feature>
<name>A0A0C1L575_9BACT</name>